<proteinExistence type="inferred from homology"/>
<gene>
    <name evidence="9" type="ORF">Fcan01_07355</name>
</gene>
<evidence type="ECO:0000313" key="10">
    <source>
        <dbReference type="Proteomes" id="UP000198287"/>
    </source>
</evidence>
<dbReference type="EMBL" id="LNIX01000003">
    <property type="protein sequence ID" value="OXA56986.1"/>
    <property type="molecule type" value="Genomic_DNA"/>
</dbReference>
<feature type="domain" description="Glycosyl transferase family 1" evidence="7">
    <location>
        <begin position="203"/>
        <end position="328"/>
    </location>
</feature>
<reference evidence="9 10" key="1">
    <citation type="submission" date="2015-12" db="EMBL/GenBank/DDBJ databases">
        <title>The genome of Folsomia candida.</title>
        <authorList>
            <person name="Faddeeva A."/>
            <person name="Derks M.F."/>
            <person name="Anvar Y."/>
            <person name="Smit S."/>
            <person name="Van Straalen N."/>
            <person name="Roelofs D."/>
        </authorList>
    </citation>
    <scope>NUCLEOTIDE SEQUENCE [LARGE SCALE GENOMIC DNA]</scope>
    <source>
        <strain evidence="9 10">VU population</strain>
        <tissue evidence="9">Whole body</tissue>
    </source>
</reference>
<dbReference type="GO" id="GO:0016438">
    <property type="term" value="F:tRNA-queuosine(34) beta-mannosyltransferase activity"/>
    <property type="evidence" value="ECO:0007669"/>
    <property type="project" value="UniProtKB-EC"/>
</dbReference>
<name>A0A226EK88_FOLCA</name>
<dbReference type="Pfam" id="PF00534">
    <property type="entry name" value="Glycos_transf_1"/>
    <property type="match status" value="1"/>
</dbReference>
<keyword evidence="3 9" id="KW-0808">Transferase</keyword>
<evidence type="ECO:0000256" key="6">
    <source>
        <dbReference type="ARBA" id="ARBA00048439"/>
    </source>
</evidence>
<comment type="catalytic activity">
    <reaction evidence="6">
        <text>queuosine(34) in tRNA(Asp) + GDP-alpha-D-mannose = O-4''-alpha-D-mannosylqueuosine(34) in tRNA(Asp) + GDP + H(+)</text>
        <dbReference type="Rhea" id="RHEA:12885"/>
        <dbReference type="Rhea" id="RHEA-COMP:18572"/>
        <dbReference type="Rhea" id="RHEA-COMP:18581"/>
        <dbReference type="ChEBI" id="CHEBI:15378"/>
        <dbReference type="ChEBI" id="CHEBI:57527"/>
        <dbReference type="ChEBI" id="CHEBI:58189"/>
        <dbReference type="ChEBI" id="CHEBI:194431"/>
        <dbReference type="ChEBI" id="CHEBI:194442"/>
        <dbReference type="EC" id="2.4.1.110"/>
    </reaction>
    <physiologicalReaction direction="left-to-right" evidence="6">
        <dbReference type="Rhea" id="RHEA:12886"/>
    </physiologicalReaction>
</comment>
<dbReference type="SUPFAM" id="SSF53756">
    <property type="entry name" value="UDP-Glycosyltransferase/glycogen phosphorylase"/>
    <property type="match status" value="1"/>
</dbReference>
<evidence type="ECO:0000259" key="8">
    <source>
        <dbReference type="Pfam" id="PF12038"/>
    </source>
</evidence>
<protein>
    <recommendedName>
        <fullName evidence="5">tRNA-queuosine alpha-mannosyltransferase</fullName>
        <ecNumber evidence="4">2.4.1.110</ecNumber>
    </recommendedName>
</protein>
<feature type="domain" description="tRNA-queuosine alpha-mannosyltransferase N-terminal" evidence="8">
    <location>
        <begin position="9"/>
        <end position="179"/>
    </location>
</feature>
<evidence type="ECO:0000256" key="4">
    <source>
        <dbReference type="ARBA" id="ARBA00044517"/>
    </source>
</evidence>
<sequence>MTATAEDGNILLIEPFYSGSHKVLMDLIHDALKSSSGTPSPVLVTLPGKKWHWRARTSALHFSQTIPVNRYTCVFASCVLPLHELVGLRLDIQSAKKIIYFHENQLVYPVRKSKDRDFQYGYNQILSCLAADQVWFNSDFNKESFLSNLHSFFKLQPDFRPKNLRQQIEPKCHVKYFPLEFKKMDEAIRNLPIPANESGLVQIVWPHRWEFDKNPEMFFRVIYRLVESGTTNFKIHVLGESFTENPQIFSEAQSKLNKEFIGHFGYLATKEEYYQVLAESNIAISTSTHEFFGVAMMEATYLGCTPICPNGLVYPELYSKAGYLYKDENDLYHLLKTFIMQPSKLCEGRVRLDFSIFDWETLRPKYLQDLLSQENCDTICPNSELN</sequence>
<keyword evidence="10" id="KW-1185">Reference proteome</keyword>
<dbReference type="InterPro" id="IPR022701">
    <property type="entry name" value="QTMAN_N"/>
</dbReference>
<evidence type="ECO:0000313" key="9">
    <source>
        <dbReference type="EMBL" id="OXA56986.1"/>
    </source>
</evidence>
<keyword evidence="2" id="KW-0328">Glycosyltransferase</keyword>
<comment type="similarity">
    <text evidence="1">Belongs to the glycosyltransferase group 1 family. Glycosyltransferase 4 subfamily.</text>
</comment>
<accession>A0A226EK88</accession>
<dbReference type="Gene3D" id="3.40.50.2000">
    <property type="entry name" value="Glycogen Phosphorylase B"/>
    <property type="match status" value="1"/>
</dbReference>
<dbReference type="OMA" id="CYPIAPN"/>
<dbReference type="EC" id="2.4.1.110" evidence="4"/>
<organism evidence="9 10">
    <name type="scientific">Folsomia candida</name>
    <name type="common">Springtail</name>
    <dbReference type="NCBI Taxonomy" id="158441"/>
    <lineage>
        <taxon>Eukaryota</taxon>
        <taxon>Metazoa</taxon>
        <taxon>Ecdysozoa</taxon>
        <taxon>Arthropoda</taxon>
        <taxon>Hexapoda</taxon>
        <taxon>Collembola</taxon>
        <taxon>Entomobryomorpha</taxon>
        <taxon>Isotomoidea</taxon>
        <taxon>Isotomidae</taxon>
        <taxon>Proisotominae</taxon>
        <taxon>Folsomia</taxon>
    </lineage>
</organism>
<comment type="caution">
    <text evidence="9">The sequence shown here is derived from an EMBL/GenBank/DDBJ whole genome shotgun (WGS) entry which is preliminary data.</text>
</comment>
<evidence type="ECO:0000256" key="5">
    <source>
        <dbReference type="ARBA" id="ARBA00044539"/>
    </source>
</evidence>
<dbReference type="InterPro" id="IPR001296">
    <property type="entry name" value="Glyco_trans_1"/>
</dbReference>
<dbReference type="Pfam" id="PF12038">
    <property type="entry name" value="QTMAN_N"/>
    <property type="match status" value="1"/>
</dbReference>
<dbReference type="Proteomes" id="UP000198287">
    <property type="component" value="Unassembled WGS sequence"/>
</dbReference>
<dbReference type="InterPro" id="IPR051862">
    <property type="entry name" value="GT-like_domain_containing_1"/>
</dbReference>
<dbReference type="PANTHER" id="PTHR13615:SF3">
    <property type="entry name" value="GLYCOSYLTRANSFERASE-LIKE DOMAIN-CONTAINING PROTEIN 1"/>
    <property type="match status" value="1"/>
</dbReference>
<dbReference type="AlphaFoldDB" id="A0A226EK88"/>
<dbReference type="PANTHER" id="PTHR13615">
    <property type="entry name" value="GLYCOSYLTRANSFERASE-LIKE 1"/>
    <property type="match status" value="1"/>
</dbReference>
<evidence type="ECO:0000259" key="7">
    <source>
        <dbReference type="Pfam" id="PF00534"/>
    </source>
</evidence>
<evidence type="ECO:0000256" key="3">
    <source>
        <dbReference type="ARBA" id="ARBA00022679"/>
    </source>
</evidence>
<evidence type="ECO:0000256" key="2">
    <source>
        <dbReference type="ARBA" id="ARBA00022676"/>
    </source>
</evidence>
<evidence type="ECO:0000256" key="1">
    <source>
        <dbReference type="ARBA" id="ARBA00009481"/>
    </source>
</evidence>